<reference evidence="8 9" key="1">
    <citation type="submission" date="2020-06" db="EMBL/GenBank/DDBJ databases">
        <authorList>
            <person name="Li R."/>
            <person name="Bekaert M."/>
        </authorList>
    </citation>
    <scope>NUCLEOTIDE SEQUENCE [LARGE SCALE GENOMIC DNA]</scope>
    <source>
        <strain evidence="9">wild</strain>
    </source>
</reference>
<sequence>MAGSRIDKFSNIFARVEGMIRSGALKYEDKPIWFNVYKAFPPKVNPTYTRKPSENQQVVNILYPEDLVRAKYYAVYGSQKSQEVVDLTEKETPTQCQRFVDKYFELKKSGRVSDDDLFRQAASFMRAQGFKLESEVEKKEQKELHNMAQEMFPS</sequence>
<dbReference type="Pfam" id="PF10484">
    <property type="entry name" value="MRP-S23"/>
    <property type="match status" value="1"/>
</dbReference>
<name>A0A6J8BYJ5_MYTCO</name>
<evidence type="ECO:0000256" key="6">
    <source>
        <dbReference type="ARBA" id="ARBA00035137"/>
    </source>
</evidence>
<keyword evidence="3" id="KW-0689">Ribosomal protein</keyword>
<dbReference type="GO" id="GO:0005739">
    <property type="term" value="C:mitochondrion"/>
    <property type="evidence" value="ECO:0007669"/>
    <property type="project" value="InterPro"/>
</dbReference>
<dbReference type="GO" id="GO:0006412">
    <property type="term" value="P:translation"/>
    <property type="evidence" value="ECO:0007669"/>
    <property type="project" value="InterPro"/>
</dbReference>
<evidence type="ECO:0000256" key="5">
    <source>
        <dbReference type="ARBA" id="ARBA00023274"/>
    </source>
</evidence>
<dbReference type="InterPro" id="IPR023611">
    <property type="entry name" value="mS23_dom_met"/>
</dbReference>
<dbReference type="CDD" id="cd23701">
    <property type="entry name" value="At1g26750"/>
    <property type="match status" value="1"/>
</dbReference>
<dbReference type="InterPro" id="IPR019520">
    <property type="entry name" value="Ribosomal_mS23_met"/>
</dbReference>
<evidence type="ECO:0000313" key="8">
    <source>
        <dbReference type="EMBL" id="CAC5388456.1"/>
    </source>
</evidence>
<accession>A0A6J8BYJ5</accession>
<evidence type="ECO:0000256" key="2">
    <source>
        <dbReference type="ARBA" id="ARBA00009864"/>
    </source>
</evidence>
<dbReference type="PANTHER" id="PTHR15925:SF2">
    <property type="entry name" value="SMALL RIBOSOMAL SUBUNIT PROTEIN MS23"/>
    <property type="match status" value="1"/>
</dbReference>
<proteinExistence type="inferred from homology"/>
<organism evidence="8 9">
    <name type="scientific">Mytilus coruscus</name>
    <name type="common">Sea mussel</name>
    <dbReference type="NCBI Taxonomy" id="42192"/>
    <lineage>
        <taxon>Eukaryota</taxon>
        <taxon>Metazoa</taxon>
        <taxon>Spiralia</taxon>
        <taxon>Lophotrochozoa</taxon>
        <taxon>Mollusca</taxon>
        <taxon>Bivalvia</taxon>
        <taxon>Autobranchia</taxon>
        <taxon>Pteriomorphia</taxon>
        <taxon>Mytilida</taxon>
        <taxon>Mytiloidea</taxon>
        <taxon>Mytilidae</taxon>
        <taxon>Mytilinae</taxon>
        <taxon>Mytilus</taxon>
    </lineage>
</organism>
<evidence type="ECO:0000256" key="3">
    <source>
        <dbReference type="ARBA" id="ARBA00022980"/>
    </source>
</evidence>
<dbReference type="GO" id="GO:0005840">
    <property type="term" value="C:ribosome"/>
    <property type="evidence" value="ECO:0007669"/>
    <property type="project" value="InterPro"/>
</dbReference>
<comment type="subcellular location">
    <subcellularLocation>
        <location evidence="1">Mitochondrion</location>
    </subcellularLocation>
</comment>
<protein>
    <recommendedName>
        <fullName evidence="6">Small ribosomal subunit protein mS23</fullName>
    </recommendedName>
</protein>
<dbReference type="InterPro" id="IPR059242">
    <property type="entry name" value="mS23_dom"/>
</dbReference>
<dbReference type="OrthoDB" id="10012356at2759"/>
<dbReference type="AlphaFoldDB" id="A0A6J8BYJ5"/>
<dbReference type="GO" id="GO:0003735">
    <property type="term" value="F:structural constituent of ribosome"/>
    <property type="evidence" value="ECO:0007669"/>
    <property type="project" value="InterPro"/>
</dbReference>
<keyword evidence="4" id="KW-0496">Mitochondrion</keyword>
<comment type="similarity">
    <text evidence="2">Belongs to the mitochondrion-specific ribosomal protein mS23 family.</text>
</comment>
<evidence type="ECO:0000313" key="9">
    <source>
        <dbReference type="Proteomes" id="UP000507470"/>
    </source>
</evidence>
<evidence type="ECO:0000256" key="4">
    <source>
        <dbReference type="ARBA" id="ARBA00023128"/>
    </source>
</evidence>
<dbReference type="PANTHER" id="PTHR15925">
    <property type="entry name" value="MITOCHONDRIAL RIBOSOMAL PROTEIN S23"/>
    <property type="match status" value="1"/>
</dbReference>
<dbReference type="Proteomes" id="UP000507470">
    <property type="component" value="Unassembled WGS sequence"/>
</dbReference>
<feature type="domain" description="Small ribosomal subunit protein mS23 conserved" evidence="7">
    <location>
        <begin position="2"/>
        <end position="127"/>
    </location>
</feature>
<keyword evidence="9" id="KW-1185">Reference proteome</keyword>
<keyword evidence="5" id="KW-0687">Ribonucleoprotein</keyword>
<evidence type="ECO:0000256" key="1">
    <source>
        <dbReference type="ARBA" id="ARBA00004173"/>
    </source>
</evidence>
<gene>
    <name evidence="8" type="ORF">MCOR_23717</name>
</gene>
<dbReference type="EMBL" id="CACVKT020004163">
    <property type="protein sequence ID" value="CAC5388456.1"/>
    <property type="molecule type" value="Genomic_DNA"/>
</dbReference>
<evidence type="ECO:0000259" key="7">
    <source>
        <dbReference type="Pfam" id="PF10484"/>
    </source>
</evidence>